<feature type="transmembrane region" description="Helical" evidence="7">
    <location>
        <begin position="268"/>
        <end position="286"/>
    </location>
</feature>
<feature type="region of interest" description="Disordered" evidence="6">
    <location>
        <begin position="343"/>
        <end position="365"/>
    </location>
</feature>
<keyword evidence="3 7" id="KW-1133">Transmembrane helix</keyword>
<feature type="transmembrane region" description="Helical" evidence="7">
    <location>
        <begin position="298"/>
        <end position="317"/>
    </location>
</feature>
<evidence type="ECO:0000313" key="9">
    <source>
        <dbReference type="EMBL" id="EKD13821.1"/>
    </source>
</evidence>
<dbReference type="KEGG" id="mbe:MBM_08022"/>
<feature type="compositionally biased region" description="Low complexity" evidence="6">
    <location>
        <begin position="344"/>
        <end position="361"/>
    </location>
</feature>
<feature type="compositionally biased region" description="Polar residues" evidence="6">
    <location>
        <begin position="381"/>
        <end position="419"/>
    </location>
</feature>
<dbReference type="EMBL" id="JH921448">
    <property type="protein sequence ID" value="EKD13821.1"/>
    <property type="molecule type" value="Genomic_DNA"/>
</dbReference>
<dbReference type="GO" id="GO:0034992">
    <property type="term" value="C:microtubule organizing center attachment site"/>
    <property type="evidence" value="ECO:0007669"/>
    <property type="project" value="TreeGrafter"/>
</dbReference>
<organism evidence="9 10">
    <name type="scientific">Marssonina brunnea f. sp. multigermtubi (strain MB_m1)</name>
    <name type="common">Marssonina leaf spot fungus</name>
    <dbReference type="NCBI Taxonomy" id="1072389"/>
    <lineage>
        <taxon>Eukaryota</taxon>
        <taxon>Fungi</taxon>
        <taxon>Dikarya</taxon>
        <taxon>Ascomycota</taxon>
        <taxon>Pezizomycotina</taxon>
        <taxon>Leotiomycetes</taxon>
        <taxon>Helotiales</taxon>
        <taxon>Drepanopezizaceae</taxon>
        <taxon>Drepanopeziza</taxon>
    </lineage>
</organism>
<evidence type="ECO:0000256" key="1">
    <source>
        <dbReference type="ARBA" id="ARBA00004473"/>
    </source>
</evidence>
<dbReference type="GO" id="GO:0034506">
    <property type="term" value="C:chromosome, centromeric core domain"/>
    <property type="evidence" value="ECO:0007669"/>
    <property type="project" value="TreeGrafter"/>
</dbReference>
<evidence type="ECO:0000313" key="10">
    <source>
        <dbReference type="Proteomes" id="UP000006753"/>
    </source>
</evidence>
<keyword evidence="4 7" id="KW-0472">Membrane</keyword>
<feature type="region of interest" description="Disordered" evidence="6">
    <location>
        <begin position="378"/>
        <end position="434"/>
    </location>
</feature>
<evidence type="ECO:0000259" key="8">
    <source>
        <dbReference type="Pfam" id="PF09779"/>
    </source>
</evidence>
<gene>
    <name evidence="9" type="ORF">MBM_08022</name>
</gene>
<dbReference type="PANTHER" id="PTHR28538:SF1">
    <property type="entry name" value="INTEGRAL INNER NUCLEAR MEMBRANE PROTEIN IMA1"/>
    <property type="match status" value="1"/>
</dbReference>
<dbReference type="GO" id="GO:0005637">
    <property type="term" value="C:nuclear inner membrane"/>
    <property type="evidence" value="ECO:0007669"/>
    <property type="project" value="UniProtKB-SubCell"/>
</dbReference>
<dbReference type="GO" id="GO:0071765">
    <property type="term" value="P:nuclear inner membrane organization"/>
    <property type="evidence" value="ECO:0007669"/>
    <property type="project" value="InterPro"/>
</dbReference>
<evidence type="ECO:0000256" key="2">
    <source>
        <dbReference type="ARBA" id="ARBA00022692"/>
    </source>
</evidence>
<keyword evidence="5" id="KW-0539">Nucleus</keyword>
<dbReference type="InterPro" id="IPR018617">
    <property type="entry name" value="Ima1_N"/>
</dbReference>
<evidence type="ECO:0000256" key="7">
    <source>
        <dbReference type="SAM" id="Phobius"/>
    </source>
</evidence>
<feature type="compositionally biased region" description="Polar residues" evidence="6">
    <location>
        <begin position="528"/>
        <end position="541"/>
    </location>
</feature>
<dbReference type="OMA" id="YPQVCES"/>
<dbReference type="OrthoDB" id="5966927at2759"/>
<reference evidence="9 10" key="1">
    <citation type="journal article" date="2012" name="BMC Genomics">
        <title>Sequencing the genome of Marssonina brunnea reveals fungus-poplar co-evolution.</title>
        <authorList>
            <person name="Zhu S."/>
            <person name="Cao Y.-Z."/>
            <person name="Jiang C."/>
            <person name="Tan B.-Y."/>
            <person name="Wang Z."/>
            <person name="Feng S."/>
            <person name="Zhang L."/>
            <person name="Su X.-H."/>
            <person name="Brejova B."/>
            <person name="Vinar T."/>
            <person name="Xu M."/>
            <person name="Wang M.-X."/>
            <person name="Zhang S.-G."/>
            <person name="Huang M.-R."/>
            <person name="Wu R."/>
            <person name="Zhou Y."/>
        </authorList>
    </citation>
    <scope>NUCLEOTIDE SEQUENCE [LARGE SCALE GENOMIC DNA]</scope>
    <source>
        <strain evidence="9 10">MB_m1</strain>
    </source>
</reference>
<evidence type="ECO:0000256" key="3">
    <source>
        <dbReference type="ARBA" id="ARBA00022989"/>
    </source>
</evidence>
<dbReference type="AlphaFoldDB" id="K1WLR1"/>
<protein>
    <recommendedName>
        <fullName evidence="8">Ima1 N-terminal domain-containing protein</fullName>
    </recommendedName>
</protein>
<dbReference type="STRING" id="1072389.K1WLR1"/>
<evidence type="ECO:0000256" key="4">
    <source>
        <dbReference type="ARBA" id="ARBA00023136"/>
    </source>
</evidence>
<feature type="transmembrane region" description="Helical" evidence="7">
    <location>
        <begin position="640"/>
        <end position="658"/>
    </location>
</feature>
<sequence length="660" mass="74395">MARLVCFYCSNTSNIYYDGSIRKWDCVRCDATNFLDENGEITDPVVATEIAPANLIYSTTRPPNTGSESESQSTLFCATCLKNQHLYTASIAQYDFDTNTSRRGYMQEERAYFKWKRSLEKRYPQVCKDCEPQVLERMRRAGKTAKTDHLRRLMEKSRARRAAPPEGITNTRIVIFIGRLLWYFGILGQLIWNITAMVSAAHYEKITGFLTTTPGSFPVWIKALLGFINSDTWAWRSLQCTYASIWWCPRAKELERGFTKHITGFRQWYKIQLSLVISRSIFYYIMGSGVFADPFSRATLGAHAAMFVMTTMIFVVAHRAIKVDMSPLWVSIPENIPFVGSGSGNNSPMSNSPDNNGSNSSRVGGTMEDILDEIMKPNRGPLNTSQINAGMTGSSQGLESQAYQRTPYQRPNTTRNTGHNLPDIGRQPNRPSYTPQRITQRFDSPFTPPGQVIAGLTKHRPLLSDMTDQEGSHWLSTSELPARFQDQYGKDRQTDSCTEEMEWQPTLPQKSTHRAFAPSRPLQHESLQDNSQRFGATPAGDQSSPFWFKVPAAPLTPAQRLRNPPNQPRMRVSPAEVKDNFFGTRREPVVKSSDYSSDFAQQRLFFQEKPSEGDALAGMLDSFSLGEERSSVTKSGTKQTSYFVLSLGIAAGCLLAWFCC</sequence>
<evidence type="ECO:0000256" key="5">
    <source>
        <dbReference type="ARBA" id="ARBA00023242"/>
    </source>
</evidence>
<feature type="domain" description="Ima1 N-terminal" evidence="8">
    <location>
        <begin position="5"/>
        <end position="134"/>
    </location>
</feature>
<proteinExistence type="predicted"/>
<keyword evidence="2 7" id="KW-0812">Transmembrane</keyword>
<accession>K1WLR1</accession>
<dbReference type="InParanoid" id="K1WLR1"/>
<feature type="region of interest" description="Disordered" evidence="6">
    <location>
        <begin position="522"/>
        <end position="541"/>
    </location>
</feature>
<dbReference type="HOGENOM" id="CLU_013127_1_1_1"/>
<dbReference type="PANTHER" id="PTHR28538">
    <property type="entry name" value="INTEGRAL INNER NUCLEAR MEMBRANE PROTEIN IMA1"/>
    <property type="match status" value="1"/>
</dbReference>
<feature type="transmembrane region" description="Helical" evidence="7">
    <location>
        <begin position="180"/>
        <end position="201"/>
    </location>
</feature>
<dbReference type="Pfam" id="PF09779">
    <property type="entry name" value="Ima1_N"/>
    <property type="match status" value="1"/>
</dbReference>
<evidence type="ECO:0000256" key="6">
    <source>
        <dbReference type="SAM" id="MobiDB-lite"/>
    </source>
</evidence>
<name>K1WLR1_MARBU</name>
<comment type="subcellular location">
    <subcellularLocation>
        <location evidence="1">Nucleus inner membrane</location>
        <topology evidence="1">Multi-pass membrane protein</topology>
    </subcellularLocation>
</comment>
<dbReference type="eggNOG" id="KOG4623">
    <property type="taxonomic scope" value="Eukaryota"/>
</dbReference>
<keyword evidence="10" id="KW-1185">Reference proteome</keyword>
<dbReference type="InterPro" id="IPR042321">
    <property type="entry name" value="Ima1"/>
</dbReference>
<dbReference type="GO" id="GO:0044732">
    <property type="term" value="C:mitotic spindle pole body"/>
    <property type="evidence" value="ECO:0007669"/>
    <property type="project" value="TreeGrafter"/>
</dbReference>
<dbReference type="Proteomes" id="UP000006753">
    <property type="component" value="Unassembled WGS sequence"/>
</dbReference>